<dbReference type="STRING" id="536979.SAMN04488055_5863"/>
<name>A0A1N6KIH4_9BACT</name>
<gene>
    <name evidence="1" type="ORF">SAMN04488055_5863</name>
</gene>
<protein>
    <submittedName>
        <fullName evidence="1">Calx-beta domain-containing protein</fullName>
    </submittedName>
</protein>
<dbReference type="Proteomes" id="UP000185003">
    <property type="component" value="Unassembled WGS sequence"/>
</dbReference>
<evidence type="ECO:0000313" key="2">
    <source>
        <dbReference type="Proteomes" id="UP000185003"/>
    </source>
</evidence>
<accession>A0A1N6KIH4</accession>
<reference evidence="1 2" key="1">
    <citation type="submission" date="2016-11" db="EMBL/GenBank/DDBJ databases">
        <authorList>
            <person name="Jaros S."/>
            <person name="Januszkiewicz K."/>
            <person name="Wedrychowicz H."/>
        </authorList>
    </citation>
    <scope>NUCLEOTIDE SEQUENCE [LARGE SCALE GENOMIC DNA]</scope>
    <source>
        <strain evidence="1 2">DSM 24787</strain>
    </source>
</reference>
<dbReference type="InterPro" id="IPR038081">
    <property type="entry name" value="CalX-like_sf"/>
</dbReference>
<dbReference type="Gene3D" id="2.60.40.2030">
    <property type="match status" value="3"/>
</dbReference>
<evidence type="ECO:0000313" key="1">
    <source>
        <dbReference type="EMBL" id="SIO56136.1"/>
    </source>
</evidence>
<organism evidence="1 2">
    <name type="scientific">Chitinophaga niabensis</name>
    <dbReference type="NCBI Taxonomy" id="536979"/>
    <lineage>
        <taxon>Bacteria</taxon>
        <taxon>Pseudomonadati</taxon>
        <taxon>Bacteroidota</taxon>
        <taxon>Chitinophagia</taxon>
        <taxon>Chitinophagales</taxon>
        <taxon>Chitinophagaceae</taxon>
        <taxon>Chitinophaga</taxon>
    </lineage>
</organism>
<feature type="non-terminal residue" evidence="1">
    <location>
        <position position="1456"/>
    </location>
</feature>
<dbReference type="SUPFAM" id="SSF141072">
    <property type="entry name" value="CalX-like"/>
    <property type="match status" value="3"/>
</dbReference>
<proteinExistence type="predicted"/>
<sequence>MLVLSLPMKKPRYAGANHLRFAIAAIMAFFFLCGEVHAQAQTAVINPAGGTALDNNLRIEVRDSCILVRRKGVDQYNLDNSQPKEDIGLRTYFILEQRFGPLQEKTPKYVKACEISDVYGDGSLGNPYKIVTLSSFQNLNNATYNVTTVYTYVNGTSYYNIDFYISSNEEMLNGPLGAERGGQYYIHIYLSQRNWMGTEDCSTGFFSGETSVVNDNYLNQGMPDPAQTIKSIVGYKRDNASCPSGPEGVNVFKTNAGFTSWFAGPTNTRDAKVNPGGYLLSNNINIVPQAQGVAVHKAVFMDATAMEINHAIKRFAVGFDSTELKSVFVQDPNPPPGFTHFPFGKATIELSDANPSGPEGDNTHVISNLTLTVSGAKFNLPQLATVKVYPTTSGINDAVAGTDYEVLYTRILIPPGDYTFVPGNFPLNNILIKGDDDLDPNKTLRVELTNDCSPHLQLGTVTSVIYTIEDDDAGELFIEPAQTTLEEGKSMKVKVRMSGTPLLTDVVVTLAKGTADAESTDHSVIPATVTIPAGSLFYEFDFDAIADRILEPATESLDITATATISGINRTHTTTISIIDTTGLNPANKIISFTSPATMEGNNATITASLPTGVTTEFPVVIAMTVHPSSTTDPTDFGVAFPTSMTIPASGNDVSFTLPVASDAKLELQESLVFNGTSAGFVVNGGQLDVIQEAVNLTVQFDDPAVTQVMEPYNPQIIVRLPYATDFAFDVKLEIDPTSTVSTDDYYYSDPADFKVHFTPGMDYATFDLFEISPDTWMELQEKLVIKASSPGFTPATATLLIDDYNSTIPDAIKYYFETVDGLMDYTEGETVQLKIIAVGEVSSEPIIFTIGTANIDPNTTAADYELPLTVTIPPFEREVIFDLKLKTDALTESDEELVITADGNILGTPYSTSPLIIYIKDGINPVIEYTVSDVTEGGTATVTATLQSGVASSDIVITPQRISGSAIDDDIVLPATVTILAGSNSQPFTISAVPDDILERQETLELGGTATGYIIAPVTLNVNDATSAVSANKNITLTPVTTDVTEGNTVKVWVRLPGTITTSEELTIDLAASSATLLGTEYTIPANVKIPVGGHEISFDLVANTDNVLEPDELLDITASSRIFDEDKTATTQITIKDATGTAANKTITVGDPVSIAEGGTASYVFSLPLSITTQDALVIQLTPGLGTDAAAADFVGNVYPSTVTIPANGNTRTLSVQPKVDGIIENQEKLILVPSSLGYTFTKNVDLDIIDADLAGATIVLSAAAANVAEGSSVRITATIQGSLTSATPINVVLSKDGASIADNTDHGTLGTITIAAGAADGFVDISANTDLILENTESLILNGTATGFTVTGTTVNITDATGTSANKQLTLTPDASTVTEGGSIQVKVSLPTNIITSEAQTISLTSGAGTVATLLGTEYTLPATVTIPAGGNDATFTLTANTDQIIEPNETLE</sequence>
<keyword evidence="2" id="KW-1185">Reference proteome</keyword>
<dbReference type="EMBL" id="FSRA01000002">
    <property type="protein sequence ID" value="SIO56136.1"/>
    <property type="molecule type" value="Genomic_DNA"/>
</dbReference>